<keyword evidence="2" id="KW-1185">Reference proteome</keyword>
<gene>
    <name evidence="1" type="ORF">LOK49_LG03G02880</name>
</gene>
<organism evidence="1 2">
    <name type="scientific">Camellia lanceoleosa</name>
    <dbReference type="NCBI Taxonomy" id="1840588"/>
    <lineage>
        <taxon>Eukaryota</taxon>
        <taxon>Viridiplantae</taxon>
        <taxon>Streptophyta</taxon>
        <taxon>Embryophyta</taxon>
        <taxon>Tracheophyta</taxon>
        <taxon>Spermatophyta</taxon>
        <taxon>Magnoliopsida</taxon>
        <taxon>eudicotyledons</taxon>
        <taxon>Gunneridae</taxon>
        <taxon>Pentapetalae</taxon>
        <taxon>asterids</taxon>
        <taxon>Ericales</taxon>
        <taxon>Theaceae</taxon>
        <taxon>Camellia</taxon>
    </lineage>
</organism>
<evidence type="ECO:0000313" key="1">
    <source>
        <dbReference type="EMBL" id="KAI8023440.1"/>
    </source>
</evidence>
<sequence length="163" mass="18501">MNGSIDEHFEITASIMEFLKKQGKLIRFISHLSSFHVNIRNGMKIKWNSLCCLASIARHAILEEETSGIETEFQLIIVTGSVDTSSTSVLHSASFHHSDFTSIVVGKPLKYCTDSSSRSSRYTAQIADRLRPKLQIVDVAAHTHHLLYLFHLRLRLRISRRVP</sequence>
<proteinExistence type="predicted"/>
<comment type="caution">
    <text evidence="1">The sequence shown here is derived from an EMBL/GenBank/DDBJ whole genome shotgun (WGS) entry which is preliminary data.</text>
</comment>
<evidence type="ECO:0000313" key="2">
    <source>
        <dbReference type="Proteomes" id="UP001060215"/>
    </source>
</evidence>
<dbReference type="Proteomes" id="UP001060215">
    <property type="component" value="Chromosome 6"/>
</dbReference>
<dbReference type="EMBL" id="CM045763">
    <property type="protein sequence ID" value="KAI8023440.1"/>
    <property type="molecule type" value="Genomic_DNA"/>
</dbReference>
<accession>A0ACC0ID71</accession>
<name>A0ACC0ID71_9ERIC</name>
<reference evidence="1 2" key="1">
    <citation type="journal article" date="2022" name="Plant J.">
        <title>Chromosome-level genome of Camellia lanceoleosa provides a valuable resource for understanding genome evolution and self-incompatibility.</title>
        <authorList>
            <person name="Gong W."/>
            <person name="Xiao S."/>
            <person name="Wang L."/>
            <person name="Liao Z."/>
            <person name="Chang Y."/>
            <person name="Mo W."/>
            <person name="Hu G."/>
            <person name="Li W."/>
            <person name="Zhao G."/>
            <person name="Zhu H."/>
            <person name="Hu X."/>
            <person name="Ji K."/>
            <person name="Xiang X."/>
            <person name="Song Q."/>
            <person name="Yuan D."/>
            <person name="Jin S."/>
            <person name="Zhang L."/>
        </authorList>
    </citation>
    <scope>NUCLEOTIDE SEQUENCE [LARGE SCALE GENOMIC DNA]</scope>
    <source>
        <strain evidence="1">SQ_2022a</strain>
    </source>
</reference>
<protein>
    <submittedName>
        <fullName evidence="1">Uncharacterized protein</fullName>
    </submittedName>
</protein>